<dbReference type="EMBL" id="OB660555">
    <property type="protein sequence ID" value="CAD7225344.1"/>
    <property type="molecule type" value="Genomic_DNA"/>
</dbReference>
<evidence type="ECO:0000256" key="8">
    <source>
        <dbReference type="ARBA" id="ARBA00023163"/>
    </source>
</evidence>
<evidence type="ECO:0000313" key="12">
    <source>
        <dbReference type="EMBL" id="CAD7225344.1"/>
    </source>
</evidence>
<dbReference type="InterPro" id="IPR036236">
    <property type="entry name" value="Znf_C2H2_sf"/>
</dbReference>
<keyword evidence="6" id="KW-0805">Transcription regulation</keyword>
<keyword evidence="4" id="KW-0863">Zinc-finger</keyword>
<proteinExistence type="inferred from homology"/>
<evidence type="ECO:0000256" key="6">
    <source>
        <dbReference type="ARBA" id="ARBA00023015"/>
    </source>
</evidence>
<keyword evidence="8" id="KW-0804">Transcription</keyword>
<dbReference type="PANTHER" id="PTHR24388">
    <property type="entry name" value="ZINC FINGER PROTEIN"/>
    <property type="match status" value="1"/>
</dbReference>
<feature type="region of interest" description="Disordered" evidence="11">
    <location>
        <begin position="629"/>
        <end position="667"/>
    </location>
</feature>
<dbReference type="InterPro" id="IPR013087">
    <property type="entry name" value="Znf_C2H2_type"/>
</dbReference>
<comment type="subcellular location">
    <subcellularLocation>
        <location evidence="1">Nucleus</location>
    </subcellularLocation>
</comment>
<comment type="similarity">
    <text evidence="10">Belongs to the snail C2H2-type zinc-finger protein family.</text>
</comment>
<dbReference type="GO" id="GO:0008270">
    <property type="term" value="F:zinc ion binding"/>
    <property type="evidence" value="ECO:0007669"/>
    <property type="project" value="UniProtKB-KW"/>
</dbReference>
<evidence type="ECO:0000256" key="11">
    <source>
        <dbReference type="SAM" id="MobiDB-lite"/>
    </source>
</evidence>
<evidence type="ECO:0000256" key="2">
    <source>
        <dbReference type="ARBA" id="ARBA00022723"/>
    </source>
</evidence>
<keyword evidence="3" id="KW-0677">Repeat</keyword>
<dbReference type="Gene3D" id="3.30.160.60">
    <property type="entry name" value="Classic Zinc Finger"/>
    <property type="match status" value="7"/>
</dbReference>
<dbReference type="GO" id="GO:0000978">
    <property type="term" value="F:RNA polymerase II cis-regulatory region sequence-specific DNA binding"/>
    <property type="evidence" value="ECO:0007669"/>
    <property type="project" value="TreeGrafter"/>
</dbReference>
<dbReference type="FunFam" id="3.30.160.60:FF:000072">
    <property type="entry name" value="zinc finger protein 143 isoform X1"/>
    <property type="match status" value="1"/>
</dbReference>
<dbReference type="OrthoDB" id="6343205at2759"/>
<dbReference type="FunFam" id="3.30.160.60:FF:000446">
    <property type="entry name" value="Zinc finger protein"/>
    <property type="match status" value="1"/>
</dbReference>
<dbReference type="PROSITE" id="PS00028">
    <property type="entry name" value="ZINC_FINGER_C2H2_1"/>
    <property type="match status" value="8"/>
</dbReference>
<sequence>MEEEEIQLGLEGLNQYIVRLAELLGESAPELKNECVFFESSCYHDDDEYVDQEVNAGDTLMFQDYQLKEEMTLGKKRNQRLRGRRRNYVEVEIEGQTEQELVEKRKRGRPKGSKNRASRGDTVDQFTPIIEMLSATVDASTNRSRKPGRPVKMLEKQQCEECGAVVKNLQNHMLKHKTEKSHTCDTCGEKFSSKPSWRRHFRSKHQGEKKFVCDACGYRCLLKSHFDIHMKYHLNIRPHKCDICGLSFVTSTKLKYHKRVHTGEKPFECPICQAKLSRQVYLAQHLQTQHNVTATKRSYDCSQLHQNHIDVVNMDILKSDGDQRSESIHELCGVLMETFTQLLEPLPDSLFNCLVFDMKLTRHYFESSLISMISDILSDETVFQKTKPKEEVELFDESSVEEAETIINDITQEMPVRNEEVFEPMPESEGDLQELRKRKCKICGFVAKCERLLAIHKSTEHPKTPSQCDLCGKIVTNVSRHKMNVHFCEVKRKPCEICGLMVVNLGRHMTTHQPKRNVKCPDCKMEYSSEIYLKRHVEVIHKQAKRYVCPHCNYTCYFRSRMQTHMNCHNNYRPFVCDQCGKGFVTSTKLKLHCLTVHEGLRPYNCEICGVRFTRSVYLSKHLQNKHSIKWKKRPKHPMSYAPSVEKENQKVENVSKTPPKDLKTIN</sequence>
<dbReference type="GO" id="GO:0000981">
    <property type="term" value="F:DNA-binding transcription factor activity, RNA polymerase II-specific"/>
    <property type="evidence" value="ECO:0007669"/>
    <property type="project" value="TreeGrafter"/>
</dbReference>
<dbReference type="GO" id="GO:0005634">
    <property type="term" value="C:nucleus"/>
    <property type="evidence" value="ECO:0007669"/>
    <property type="project" value="UniProtKB-SubCell"/>
</dbReference>
<name>A0A7R8ZKY9_9CRUS</name>
<evidence type="ECO:0000256" key="5">
    <source>
        <dbReference type="ARBA" id="ARBA00022833"/>
    </source>
</evidence>
<dbReference type="InterPro" id="IPR050527">
    <property type="entry name" value="Snail/Krueppel_Znf"/>
</dbReference>
<evidence type="ECO:0000256" key="4">
    <source>
        <dbReference type="ARBA" id="ARBA00022771"/>
    </source>
</evidence>
<evidence type="ECO:0000256" key="9">
    <source>
        <dbReference type="ARBA" id="ARBA00023242"/>
    </source>
</evidence>
<dbReference type="Pfam" id="PF12874">
    <property type="entry name" value="zf-met"/>
    <property type="match status" value="1"/>
</dbReference>
<dbReference type="Pfam" id="PF00096">
    <property type="entry name" value="zf-C2H2"/>
    <property type="match status" value="3"/>
</dbReference>
<dbReference type="Pfam" id="PF16622">
    <property type="entry name" value="zf-C2H2_11"/>
    <property type="match status" value="1"/>
</dbReference>
<dbReference type="InterPro" id="IPR041697">
    <property type="entry name" value="Znf-C2H2_11"/>
</dbReference>
<evidence type="ECO:0000256" key="1">
    <source>
        <dbReference type="ARBA" id="ARBA00004123"/>
    </source>
</evidence>
<dbReference type="PROSITE" id="PS50157">
    <property type="entry name" value="ZINC_FINGER_C2H2_2"/>
    <property type="match status" value="7"/>
</dbReference>
<accession>A0A7R8ZKY9</accession>
<dbReference type="AlphaFoldDB" id="A0A7R8ZKY9"/>
<reference evidence="12" key="1">
    <citation type="submission" date="2020-11" db="EMBL/GenBank/DDBJ databases">
        <authorList>
            <person name="Tran Van P."/>
        </authorList>
    </citation>
    <scope>NUCLEOTIDE SEQUENCE</scope>
</reference>
<organism evidence="12">
    <name type="scientific">Cyprideis torosa</name>
    <dbReference type="NCBI Taxonomy" id="163714"/>
    <lineage>
        <taxon>Eukaryota</taxon>
        <taxon>Metazoa</taxon>
        <taxon>Ecdysozoa</taxon>
        <taxon>Arthropoda</taxon>
        <taxon>Crustacea</taxon>
        <taxon>Oligostraca</taxon>
        <taxon>Ostracoda</taxon>
        <taxon>Podocopa</taxon>
        <taxon>Podocopida</taxon>
        <taxon>Cytherocopina</taxon>
        <taxon>Cytheroidea</taxon>
        <taxon>Cytherideidae</taxon>
        <taxon>Cyprideis</taxon>
    </lineage>
</organism>
<evidence type="ECO:0000256" key="3">
    <source>
        <dbReference type="ARBA" id="ARBA00022737"/>
    </source>
</evidence>
<feature type="region of interest" description="Disordered" evidence="11">
    <location>
        <begin position="101"/>
        <end position="122"/>
    </location>
</feature>
<keyword evidence="7" id="KW-0238">DNA-binding</keyword>
<feature type="compositionally biased region" description="Basic residues" evidence="11">
    <location>
        <begin position="104"/>
        <end position="117"/>
    </location>
</feature>
<protein>
    <submittedName>
        <fullName evidence="12">Uncharacterized protein</fullName>
    </submittedName>
</protein>
<evidence type="ECO:0000256" key="10">
    <source>
        <dbReference type="ARBA" id="ARBA00037948"/>
    </source>
</evidence>
<keyword evidence="2" id="KW-0479">Metal-binding</keyword>
<dbReference type="SMART" id="SM00355">
    <property type="entry name" value="ZnF_C2H2"/>
    <property type="match status" value="12"/>
</dbReference>
<keyword evidence="5" id="KW-0862">Zinc</keyword>
<keyword evidence="9" id="KW-0539">Nucleus</keyword>
<evidence type="ECO:0000256" key="7">
    <source>
        <dbReference type="ARBA" id="ARBA00023125"/>
    </source>
</evidence>
<gene>
    <name evidence="12" type="ORF">CTOB1V02_LOCUS3289</name>
</gene>
<dbReference type="SUPFAM" id="SSF57667">
    <property type="entry name" value="beta-beta-alpha zinc fingers"/>
    <property type="match status" value="4"/>
</dbReference>
<dbReference type="PANTHER" id="PTHR24388:SF104">
    <property type="entry name" value="AT-RICH BINDING PROTEIN-RELATED"/>
    <property type="match status" value="1"/>
</dbReference>